<evidence type="ECO:0000313" key="2">
    <source>
        <dbReference type="Proteomes" id="UP000036951"/>
    </source>
</evidence>
<comment type="caution">
    <text evidence="1">The sequence shown here is derived from an EMBL/GenBank/DDBJ whole genome shotgun (WGS) entry which is preliminary data.</text>
</comment>
<evidence type="ECO:0000313" key="1">
    <source>
        <dbReference type="EMBL" id="KOO65791.1"/>
    </source>
</evidence>
<organism evidence="1 2">
    <name type="scientific">Xylanibacter rarus</name>
    <dbReference type="NCBI Taxonomy" id="1676614"/>
    <lineage>
        <taxon>Bacteria</taxon>
        <taxon>Pseudomonadati</taxon>
        <taxon>Bacteroidota</taxon>
        <taxon>Bacteroidia</taxon>
        <taxon>Bacteroidales</taxon>
        <taxon>Prevotellaceae</taxon>
        <taxon>Xylanibacter</taxon>
    </lineage>
</organism>
<dbReference type="SUPFAM" id="SSF53756">
    <property type="entry name" value="UDP-Glycosyltransferase/glycogen phosphorylase"/>
    <property type="match status" value="1"/>
</dbReference>
<dbReference type="Proteomes" id="UP000036951">
    <property type="component" value="Unassembled WGS sequence"/>
</dbReference>
<dbReference type="Gene3D" id="3.40.50.2000">
    <property type="entry name" value="Glycogen Phosphorylase B"/>
    <property type="match status" value="1"/>
</dbReference>
<dbReference type="EMBL" id="LFQU01000057">
    <property type="protein sequence ID" value="KOO65791.1"/>
    <property type="molecule type" value="Genomic_DNA"/>
</dbReference>
<dbReference type="AlphaFoldDB" id="A0A8E1QVI5"/>
<dbReference type="OrthoDB" id="9811239at2"/>
<keyword evidence="2" id="KW-1185">Reference proteome</keyword>
<name>A0A8E1QVI5_9BACT</name>
<dbReference type="RefSeq" id="WP_053399298.1">
    <property type="nucleotide sequence ID" value="NZ_LFQU01000057.1"/>
</dbReference>
<proteinExistence type="predicted"/>
<gene>
    <name evidence="1" type="ORF">ACU52_14345</name>
</gene>
<protein>
    <recommendedName>
        <fullName evidence="3">Glycosyltransferase subfamily 4-like N-terminal domain-containing protein</fullName>
    </recommendedName>
</protein>
<sequence length="224" mass="26463">MIDKKMEKLNVLYICHTAHLGGAALSLHNMIHSMRDNIVPIVLLPQKGPAYELFTKNNIRCIVHHFRMNIREKSNVKHIVKFLPHYLRDKYFNLRCVNSVISELNGIKIDIVHSNASVFTIGVDLSKRLSAKHVWHIREFQDLDFNFQPFTGWKRLKKMIYASDAVIAITKSVYNHWELNKARNAYYIWDAVRSVSDICLNTNKQKYFFFLRLYYVKQKVHLLQ</sequence>
<reference evidence="1 2" key="1">
    <citation type="submission" date="2015-06" db="EMBL/GenBank/DDBJ databases">
        <title>Prevotella sp. 109, sp. nov., a novel member of the family Prevotellaceae isolated from human faeces.</title>
        <authorList>
            <person name="Shkoporov A.N."/>
            <person name="Chaplin A.V."/>
            <person name="Kafarskaia L.I."/>
            <person name="Efimov B.A."/>
        </authorList>
    </citation>
    <scope>NUCLEOTIDE SEQUENCE [LARGE SCALE GENOMIC DNA]</scope>
    <source>
        <strain evidence="1 2">109</strain>
    </source>
</reference>
<evidence type="ECO:0008006" key="3">
    <source>
        <dbReference type="Google" id="ProtNLM"/>
    </source>
</evidence>
<accession>A0A8E1QVI5</accession>